<dbReference type="Proteomes" id="UP000178650">
    <property type="component" value="Unassembled WGS sequence"/>
</dbReference>
<keyword evidence="1" id="KW-0472">Membrane</keyword>
<evidence type="ECO:0000313" key="3">
    <source>
        <dbReference type="Proteomes" id="UP000178650"/>
    </source>
</evidence>
<evidence type="ECO:0000313" key="2">
    <source>
        <dbReference type="EMBL" id="OGZ78142.1"/>
    </source>
</evidence>
<keyword evidence="1" id="KW-0812">Transmembrane</keyword>
<dbReference type="STRING" id="1802223.A2358_02215"/>
<feature type="transmembrane region" description="Helical" evidence="1">
    <location>
        <begin position="79"/>
        <end position="104"/>
    </location>
</feature>
<dbReference type="InterPro" id="IPR043993">
    <property type="entry name" value="T4SS_pilin"/>
</dbReference>
<reference evidence="2 3" key="1">
    <citation type="journal article" date="2016" name="Nat. Commun.">
        <title>Thousands of microbial genomes shed light on interconnected biogeochemical processes in an aquifer system.</title>
        <authorList>
            <person name="Anantharaman K."/>
            <person name="Brown C.T."/>
            <person name="Hug L.A."/>
            <person name="Sharon I."/>
            <person name="Castelle C.J."/>
            <person name="Probst A.J."/>
            <person name="Thomas B.C."/>
            <person name="Singh A."/>
            <person name="Wilkins M.J."/>
            <person name="Karaoz U."/>
            <person name="Brodie E.L."/>
            <person name="Williams K.H."/>
            <person name="Hubbard S.S."/>
            <person name="Banfield J.F."/>
        </authorList>
    </citation>
    <scope>NUCLEOTIDE SEQUENCE [LARGE SCALE GENOMIC DNA]</scope>
</reference>
<comment type="caution">
    <text evidence="2">The sequence shown here is derived from an EMBL/GenBank/DDBJ whole genome shotgun (WGS) entry which is preliminary data.</text>
</comment>
<dbReference type="Pfam" id="PF18895">
    <property type="entry name" value="T4SS_pilin"/>
    <property type="match status" value="1"/>
</dbReference>
<proteinExistence type="predicted"/>
<protein>
    <submittedName>
        <fullName evidence="2">Uncharacterized protein</fullName>
    </submittedName>
</protein>
<sequence length="106" mass="11555">MNKKILFLALSSVLIFPFTALGQLQSFGPRITVFYLLDKFLASLWIIFAAFAVIMFVYSGIIFLTAQGDPSKISTARQAFLWGVVGVIVGIIAYSIITVVGSIFGL</sequence>
<dbReference type="AlphaFoldDB" id="A0A1G2IU45"/>
<keyword evidence="1" id="KW-1133">Transmembrane helix</keyword>
<organism evidence="2 3">
    <name type="scientific">Candidatus Staskawiczbacteria bacterium RIFOXYB1_FULL_37_44</name>
    <dbReference type="NCBI Taxonomy" id="1802223"/>
    <lineage>
        <taxon>Bacteria</taxon>
        <taxon>Candidatus Staskawicziibacteriota</taxon>
    </lineage>
</organism>
<dbReference type="EMBL" id="MHPJ01000026">
    <property type="protein sequence ID" value="OGZ78142.1"/>
    <property type="molecule type" value="Genomic_DNA"/>
</dbReference>
<accession>A0A1G2IU45</accession>
<feature type="transmembrane region" description="Helical" evidence="1">
    <location>
        <begin position="46"/>
        <end position="67"/>
    </location>
</feature>
<gene>
    <name evidence="2" type="ORF">A2358_02215</name>
</gene>
<name>A0A1G2IU45_9BACT</name>
<evidence type="ECO:0000256" key="1">
    <source>
        <dbReference type="SAM" id="Phobius"/>
    </source>
</evidence>